<evidence type="ECO:0000313" key="11">
    <source>
        <dbReference type="EMBL" id="GAV07845.1"/>
    </source>
</evidence>
<keyword evidence="12" id="KW-1185">Reference proteome</keyword>
<evidence type="ECO:0000256" key="4">
    <source>
        <dbReference type="ARBA" id="ARBA00023125"/>
    </source>
</evidence>
<dbReference type="Pfam" id="PF01285">
    <property type="entry name" value="TEA"/>
    <property type="match status" value="1"/>
</dbReference>
<sequence>MVDRSDDENSDSDGGANDAEGVWSPDIETAFREALETYPPCGRRKIILSEEGKMYGRNELIARYIKIRTGKTRTRKQVSSHIQVLARKKSREIQSKFKDHSNKEKAMQVMSTMSSAQIVSAAMFSNKPQLPTLGNGAYATSPMWQNPMSQNIAPYGHIADIKPCINGVFGDKSTSVLSGSGFSHNNGSVLPFDGRFPIASHKLRLLDFNAYVSSRDDSDAKHFFTSIAASQLEPDPIDISVIQDKFPENKGGLKEHFDRCPANAFFMVKVWADMNCPGISPNCTYEYSSTIESLLNIPLEHTTRVCSSGKQVIVKVESEQGVPEGGRYIFRRKSTMCEYMINFIIKLQHLSDTAPKADANTLLENFTVLQIVSNQETQETLLCIAFMFEVSSGHGNQHKIYRLQKDSS</sequence>
<dbReference type="SMART" id="SM00426">
    <property type="entry name" value="TEA"/>
    <property type="match status" value="1"/>
</dbReference>
<evidence type="ECO:0000256" key="5">
    <source>
        <dbReference type="ARBA" id="ARBA00023163"/>
    </source>
</evidence>
<dbReference type="Proteomes" id="UP000186922">
    <property type="component" value="Unassembled WGS sequence"/>
</dbReference>
<gene>
    <name evidence="11" type="primary">RvY_17632-1</name>
    <name evidence="11" type="synonym">RvY_17632.1</name>
    <name evidence="11" type="ORF">RvY_17632</name>
</gene>
<dbReference type="PANTHER" id="PTHR11834:SF0">
    <property type="entry name" value="PROTEIN SCALLOPED"/>
    <property type="match status" value="1"/>
</dbReference>
<reference evidence="11 12" key="1">
    <citation type="journal article" date="2016" name="Nat. Commun.">
        <title>Extremotolerant tardigrade genome and improved radiotolerance of human cultured cells by tardigrade-unique protein.</title>
        <authorList>
            <person name="Hashimoto T."/>
            <person name="Horikawa D.D."/>
            <person name="Saito Y."/>
            <person name="Kuwahara H."/>
            <person name="Kozuka-Hata H."/>
            <person name="Shin-I T."/>
            <person name="Minakuchi Y."/>
            <person name="Ohishi K."/>
            <person name="Motoyama A."/>
            <person name="Aizu T."/>
            <person name="Enomoto A."/>
            <person name="Kondo K."/>
            <person name="Tanaka S."/>
            <person name="Hara Y."/>
            <person name="Koshikawa S."/>
            <person name="Sagara H."/>
            <person name="Miura T."/>
            <person name="Yokobori S."/>
            <person name="Miyagawa K."/>
            <person name="Suzuki Y."/>
            <person name="Kubo T."/>
            <person name="Oyama M."/>
            <person name="Kohara Y."/>
            <person name="Fujiyama A."/>
            <person name="Arakawa K."/>
            <person name="Katayama T."/>
            <person name="Toyoda A."/>
            <person name="Kunieda T."/>
        </authorList>
    </citation>
    <scope>NUCLEOTIDE SEQUENCE [LARGE SCALE GENOMIC DNA]</scope>
    <source>
        <strain evidence="11 12">YOKOZUNA-1</strain>
    </source>
</reference>
<comment type="subcellular location">
    <subcellularLocation>
        <location evidence="1 7">Nucleus</location>
    </subcellularLocation>
</comment>
<keyword evidence="3 7" id="KW-0805">Transcription regulation</keyword>
<dbReference type="Gene3D" id="6.10.20.40">
    <property type="entry name" value="TEA/ATTS domain"/>
    <property type="match status" value="1"/>
</dbReference>
<dbReference type="InterPro" id="IPR041086">
    <property type="entry name" value="YBD"/>
</dbReference>
<evidence type="ECO:0000256" key="9">
    <source>
        <dbReference type="SAM" id="MobiDB-lite"/>
    </source>
</evidence>
<dbReference type="OrthoDB" id="10006572at2759"/>
<evidence type="ECO:0000256" key="7">
    <source>
        <dbReference type="PIRNR" id="PIRNR002603"/>
    </source>
</evidence>
<keyword evidence="2" id="KW-0217">Developmental protein</keyword>
<dbReference type="EMBL" id="BDGG01000016">
    <property type="protein sequence ID" value="GAV07845.1"/>
    <property type="molecule type" value="Genomic_DNA"/>
</dbReference>
<dbReference type="GO" id="GO:0048568">
    <property type="term" value="P:embryonic organ development"/>
    <property type="evidence" value="ECO:0007669"/>
    <property type="project" value="TreeGrafter"/>
</dbReference>
<dbReference type="STRING" id="947166.A0A1D1W2U3"/>
<feature type="compositionally biased region" description="Acidic residues" evidence="9">
    <location>
        <begin position="1"/>
        <end position="11"/>
    </location>
</feature>
<evidence type="ECO:0000256" key="2">
    <source>
        <dbReference type="ARBA" id="ARBA00022473"/>
    </source>
</evidence>
<dbReference type="GO" id="GO:0035329">
    <property type="term" value="P:hippo signaling"/>
    <property type="evidence" value="ECO:0007669"/>
    <property type="project" value="InterPro"/>
</dbReference>
<comment type="caution">
    <text evidence="11">The sequence shown here is derived from an EMBL/GenBank/DDBJ whole genome shotgun (WGS) entry which is preliminary data.</text>
</comment>
<dbReference type="InterPro" id="IPR050937">
    <property type="entry name" value="TEC1_TEAD_TF"/>
</dbReference>
<dbReference type="PROSITE" id="PS00554">
    <property type="entry name" value="TEA_1"/>
    <property type="match status" value="1"/>
</dbReference>
<evidence type="ECO:0000256" key="3">
    <source>
        <dbReference type="ARBA" id="ARBA00023015"/>
    </source>
</evidence>
<dbReference type="PROSITE" id="PS51088">
    <property type="entry name" value="TEA_2"/>
    <property type="match status" value="1"/>
</dbReference>
<keyword evidence="5 7" id="KW-0804">Transcription</keyword>
<dbReference type="InterPro" id="IPR016361">
    <property type="entry name" value="TEF_metazoa"/>
</dbReference>
<name>A0A1D1W2U3_RAMVA</name>
<feature type="DNA-binding region" description="TEA" evidence="8">
    <location>
        <begin position="16"/>
        <end position="92"/>
    </location>
</feature>
<keyword evidence="4 7" id="KW-0238">DNA-binding</keyword>
<dbReference type="InterPro" id="IPR038096">
    <property type="entry name" value="TEA/ATTS_sf"/>
</dbReference>
<dbReference type="PRINTS" id="PR00065">
    <property type="entry name" value="TEADOMAIN"/>
</dbReference>
<accession>A0A1D1W2U3</accession>
<dbReference type="Gene3D" id="2.70.50.80">
    <property type="match status" value="1"/>
</dbReference>
<dbReference type="PANTHER" id="PTHR11834">
    <property type="entry name" value="TRANSCRIPTIONAL ENHANCER FACTOR TEF RELATED"/>
    <property type="match status" value="1"/>
</dbReference>
<proteinExistence type="predicted"/>
<dbReference type="GO" id="GO:0005634">
    <property type="term" value="C:nucleus"/>
    <property type="evidence" value="ECO:0007669"/>
    <property type="project" value="UniProtKB-SubCell"/>
</dbReference>
<dbReference type="GO" id="GO:0005667">
    <property type="term" value="C:transcription regulator complex"/>
    <property type="evidence" value="ECO:0007669"/>
    <property type="project" value="TreeGrafter"/>
</dbReference>
<organism evidence="11 12">
    <name type="scientific">Ramazzottius varieornatus</name>
    <name type="common">Water bear</name>
    <name type="synonym">Tardigrade</name>
    <dbReference type="NCBI Taxonomy" id="947166"/>
    <lineage>
        <taxon>Eukaryota</taxon>
        <taxon>Metazoa</taxon>
        <taxon>Ecdysozoa</taxon>
        <taxon>Tardigrada</taxon>
        <taxon>Eutardigrada</taxon>
        <taxon>Parachela</taxon>
        <taxon>Hypsibioidea</taxon>
        <taxon>Ramazzottiidae</taxon>
        <taxon>Ramazzottius</taxon>
    </lineage>
</organism>
<evidence type="ECO:0000256" key="1">
    <source>
        <dbReference type="ARBA" id="ARBA00004123"/>
    </source>
</evidence>
<feature type="domain" description="TEA" evidence="10">
    <location>
        <begin position="16"/>
        <end position="92"/>
    </location>
</feature>
<dbReference type="AlphaFoldDB" id="A0A1D1W2U3"/>
<keyword evidence="6 7" id="KW-0539">Nucleus</keyword>
<dbReference type="Pfam" id="PF17725">
    <property type="entry name" value="YBD"/>
    <property type="match status" value="1"/>
</dbReference>
<dbReference type="FunFam" id="2.70.50.80:FF:000005">
    <property type="entry name" value="Transcription enhancer factor-like protein egl-44"/>
    <property type="match status" value="1"/>
</dbReference>
<evidence type="ECO:0000259" key="10">
    <source>
        <dbReference type="PROSITE" id="PS51088"/>
    </source>
</evidence>
<dbReference type="GO" id="GO:0000978">
    <property type="term" value="F:RNA polymerase II cis-regulatory region sequence-specific DNA binding"/>
    <property type="evidence" value="ECO:0007669"/>
    <property type="project" value="TreeGrafter"/>
</dbReference>
<feature type="region of interest" description="Disordered" evidence="9">
    <location>
        <begin position="1"/>
        <end position="23"/>
    </location>
</feature>
<evidence type="ECO:0000256" key="6">
    <source>
        <dbReference type="ARBA" id="ARBA00023242"/>
    </source>
</evidence>
<evidence type="ECO:0000256" key="8">
    <source>
        <dbReference type="PROSITE-ProRule" id="PRU00505"/>
    </source>
</evidence>
<dbReference type="PIRSF" id="PIRSF002603">
    <property type="entry name" value="TEF"/>
    <property type="match status" value="1"/>
</dbReference>
<evidence type="ECO:0000313" key="12">
    <source>
        <dbReference type="Proteomes" id="UP000186922"/>
    </source>
</evidence>
<dbReference type="GO" id="GO:0000981">
    <property type="term" value="F:DNA-binding transcription factor activity, RNA polymerase II-specific"/>
    <property type="evidence" value="ECO:0007669"/>
    <property type="project" value="TreeGrafter"/>
</dbReference>
<protein>
    <recommendedName>
        <fullName evidence="10">TEA domain-containing protein</fullName>
    </recommendedName>
</protein>
<dbReference type="InterPro" id="IPR000818">
    <property type="entry name" value="TEA/ATTS_dom"/>
</dbReference>